<comment type="caution">
    <text evidence="7">The sequence shown here is derived from an EMBL/GenBank/DDBJ whole genome shotgun (WGS) entry which is preliminary data.</text>
</comment>
<evidence type="ECO:0000256" key="5">
    <source>
        <dbReference type="PROSITE-ProRule" id="PRU00125"/>
    </source>
</evidence>
<proteinExistence type="predicted"/>
<keyword evidence="8" id="KW-1185">Reference proteome</keyword>
<evidence type="ECO:0000313" key="7">
    <source>
        <dbReference type="EMBL" id="KAK0040166.1"/>
    </source>
</evidence>
<evidence type="ECO:0000256" key="2">
    <source>
        <dbReference type="ARBA" id="ARBA00022737"/>
    </source>
</evidence>
<evidence type="ECO:0000256" key="1">
    <source>
        <dbReference type="ARBA" id="ARBA00022723"/>
    </source>
</evidence>
<reference evidence="7" key="1">
    <citation type="journal article" date="2023" name="PLoS Negl. Trop. Dis.">
        <title>A genome sequence for Biomphalaria pfeifferi, the major vector snail for the human-infecting parasite Schistosoma mansoni.</title>
        <authorList>
            <person name="Bu L."/>
            <person name="Lu L."/>
            <person name="Laidemitt M.R."/>
            <person name="Zhang S.M."/>
            <person name="Mutuku M."/>
            <person name="Mkoji G."/>
            <person name="Steinauer M."/>
            <person name="Loker E.S."/>
        </authorList>
    </citation>
    <scope>NUCLEOTIDE SEQUENCE</scope>
    <source>
        <strain evidence="7">KasaAsao</strain>
    </source>
</reference>
<dbReference type="InterPro" id="IPR050945">
    <property type="entry name" value="LMO_RBTN_TF"/>
</dbReference>
<keyword evidence="2" id="KW-0677">Repeat</keyword>
<dbReference type="PANTHER" id="PTHR45787">
    <property type="entry name" value="LD11652P"/>
    <property type="match status" value="1"/>
</dbReference>
<dbReference type="AlphaFoldDB" id="A0AAD8APQ1"/>
<reference evidence="7" key="2">
    <citation type="submission" date="2023-04" db="EMBL/GenBank/DDBJ databases">
        <authorList>
            <person name="Bu L."/>
            <person name="Lu L."/>
            <person name="Laidemitt M.R."/>
            <person name="Zhang S.M."/>
            <person name="Mutuku M."/>
            <person name="Mkoji G."/>
            <person name="Steinauer M."/>
            <person name="Loker E.S."/>
        </authorList>
    </citation>
    <scope>NUCLEOTIDE SEQUENCE</scope>
    <source>
        <strain evidence="7">KasaAsao</strain>
        <tissue evidence="7">Whole Snail</tissue>
    </source>
</reference>
<dbReference type="Proteomes" id="UP001233172">
    <property type="component" value="Unassembled WGS sequence"/>
</dbReference>
<evidence type="ECO:0000259" key="6">
    <source>
        <dbReference type="PROSITE" id="PS50023"/>
    </source>
</evidence>
<organism evidence="7 8">
    <name type="scientific">Biomphalaria pfeifferi</name>
    <name type="common">Bloodfluke planorb</name>
    <name type="synonym">Freshwater snail</name>
    <dbReference type="NCBI Taxonomy" id="112525"/>
    <lineage>
        <taxon>Eukaryota</taxon>
        <taxon>Metazoa</taxon>
        <taxon>Spiralia</taxon>
        <taxon>Lophotrochozoa</taxon>
        <taxon>Mollusca</taxon>
        <taxon>Gastropoda</taxon>
        <taxon>Heterobranchia</taxon>
        <taxon>Euthyneura</taxon>
        <taxon>Panpulmonata</taxon>
        <taxon>Hygrophila</taxon>
        <taxon>Lymnaeoidea</taxon>
        <taxon>Planorbidae</taxon>
        <taxon>Biomphalaria</taxon>
    </lineage>
</organism>
<evidence type="ECO:0000256" key="4">
    <source>
        <dbReference type="ARBA" id="ARBA00023038"/>
    </source>
</evidence>
<keyword evidence="1 5" id="KW-0479">Metal-binding</keyword>
<dbReference type="InterPro" id="IPR001781">
    <property type="entry name" value="Znf_LIM"/>
</dbReference>
<feature type="non-terminal residue" evidence="7">
    <location>
        <position position="1"/>
    </location>
</feature>
<keyword evidence="4 5" id="KW-0440">LIM domain</keyword>
<gene>
    <name evidence="7" type="ORF">Bpfe_030413</name>
</gene>
<keyword evidence="3 5" id="KW-0862">Zinc</keyword>
<evidence type="ECO:0000313" key="8">
    <source>
        <dbReference type="Proteomes" id="UP001233172"/>
    </source>
</evidence>
<dbReference type="Pfam" id="PF00412">
    <property type="entry name" value="LIM"/>
    <property type="match status" value="1"/>
</dbReference>
<dbReference type="SUPFAM" id="SSF57716">
    <property type="entry name" value="Glucocorticoid receptor-like (DNA-binding domain)"/>
    <property type="match status" value="1"/>
</dbReference>
<sequence>KPVGSRRKSCLLNSVKEVGDLGHGFEQTEADTCSSLWTEWCWWEERLFGSGGSCSACCQPIPASELVMRAQTNVYHLKCFTCCTCHTPLNTGDRYGIVQGSLVCEQDFPKVVRGLTPLPNRTTHK</sequence>
<name>A0AAD8APQ1_BIOPF</name>
<accession>A0AAD8APQ1</accession>
<feature type="non-terminal residue" evidence="7">
    <location>
        <position position="125"/>
    </location>
</feature>
<dbReference type="PANTHER" id="PTHR45787:SF13">
    <property type="entry name" value="LD11652P"/>
    <property type="match status" value="1"/>
</dbReference>
<dbReference type="EMBL" id="JASAOG010000347">
    <property type="protein sequence ID" value="KAK0040166.1"/>
    <property type="molecule type" value="Genomic_DNA"/>
</dbReference>
<dbReference type="PROSITE" id="PS50023">
    <property type="entry name" value="LIM_DOMAIN_2"/>
    <property type="match status" value="1"/>
</dbReference>
<dbReference type="Gene3D" id="2.10.110.10">
    <property type="entry name" value="Cysteine Rich Protein"/>
    <property type="match status" value="1"/>
</dbReference>
<feature type="domain" description="LIM zinc-binding" evidence="6">
    <location>
        <begin position="52"/>
        <end position="114"/>
    </location>
</feature>
<dbReference type="PROSITE" id="PS00478">
    <property type="entry name" value="LIM_DOMAIN_1"/>
    <property type="match status" value="1"/>
</dbReference>
<evidence type="ECO:0000256" key="3">
    <source>
        <dbReference type="ARBA" id="ARBA00022833"/>
    </source>
</evidence>
<protein>
    <submittedName>
        <fullName evidence="7">LIM domain transcription factor LMO4</fullName>
    </submittedName>
</protein>
<dbReference type="GO" id="GO:0046872">
    <property type="term" value="F:metal ion binding"/>
    <property type="evidence" value="ECO:0007669"/>
    <property type="project" value="UniProtKB-KW"/>
</dbReference>
<dbReference type="SMART" id="SM00132">
    <property type="entry name" value="LIM"/>
    <property type="match status" value="1"/>
</dbReference>